<evidence type="ECO:0000313" key="1">
    <source>
        <dbReference type="EMBL" id="EHC83455.1"/>
    </source>
</evidence>
<organism evidence="1 2">
    <name type="scientific">Salmonella enterica subsp. enterica serovar Senftenberg str. A4-543</name>
    <dbReference type="NCBI Taxonomy" id="913082"/>
    <lineage>
        <taxon>Bacteria</taxon>
        <taxon>Pseudomonadati</taxon>
        <taxon>Pseudomonadota</taxon>
        <taxon>Gammaproteobacteria</taxon>
        <taxon>Enterobacterales</taxon>
        <taxon>Enterobacteriaceae</taxon>
        <taxon>Salmonella</taxon>
    </lineage>
</organism>
<proteinExistence type="predicted"/>
<protein>
    <submittedName>
        <fullName evidence="1">Uncharacterized protein</fullName>
    </submittedName>
</protein>
<name>G5R4R2_SALSE</name>
<dbReference type="AlphaFoldDB" id="G5R4R2"/>
<accession>G5R4R2</accession>
<sequence length="33" mass="4171">MQSHMFKQRLAESVMPFTYHYAIWRRRHSFQLS</sequence>
<evidence type="ECO:0000313" key="2">
    <source>
        <dbReference type="Proteomes" id="UP000005065"/>
    </source>
</evidence>
<reference evidence="1 2" key="1">
    <citation type="journal article" date="2011" name="BMC Genomics">
        <title>Genome sequencing reveals diversification of virulence factor content and possible host adaptation in distinct subpopulations of Salmonella enterica.</title>
        <authorList>
            <person name="den Bakker H.C."/>
            <person name="Moreno Switt A.I."/>
            <person name="Govoni G."/>
            <person name="Cummings C.A."/>
            <person name="Ranieri M.L."/>
            <person name="Degoricija L."/>
            <person name="Hoelzer K."/>
            <person name="Rodriguez-Rivera L.D."/>
            <person name="Brown S."/>
            <person name="Bolchacova E."/>
            <person name="Furtado M.R."/>
            <person name="Wiedmann M."/>
        </authorList>
    </citation>
    <scope>NUCLEOTIDE SEQUENCE [LARGE SCALE GENOMIC DNA]</scope>
    <source>
        <strain evidence="1 2">A4-543</strain>
    </source>
</reference>
<dbReference type="Proteomes" id="UP000005065">
    <property type="component" value="Unassembled WGS sequence"/>
</dbReference>
<feature type="non-terminal residue" evidence="1">
    <location>
        <position position="33"/>
    </location>
</feature>
<comment type="caution">
    <text evidence="1">The sequence shown here is derived from an EMBL/GenBank/DDBJ whole genome shotgun (WGS) entry which is preliminary data.</text>
</comment>
<dbReference type="EMBL" id="AFCU01001484">
    <property type="protein sequence ID" value="EHC83455.1"/>
    <property type="molecule type" value="Genomic_DNA"/>
</dbReference>
<gene>
    <name evidence="1" type="ORF">LTSESEN_4571</name>
</gene>